<comment type="subcellular location">
    <subcellularLocation>
        <location evidence="1">Cell membrane</location>
        <topology evidence="1">Multi-pass membrane protein</topology>
    </subcellularLocation>
</comment>
<protein>
    <submittedName>
        <fullName evidence="7">Amino acid/polyamine permease</fullName>
    </submittedName>
</protein>
<evidence type="ECO:0000256" key="6">
    <source>
        <dbReference type="SAM" id="Phobius"/>
    </source>
</evidence>
<name>A0ABM5LTE5_BACA1</name>
<dbReference type="PANTHER" id="PTHR42770:SF13">
    <property type="entry name" value="L-METHIONINE_BRANCHED-CHAIN AMINO ACID EXPORTER YJEH"/>
    <property type="match status" value="1"/>
</dbReference>
<dbReference type="PROSITE" id="PS51257">
    <property type="entry name" value="PROKAR_LIPOPROTEIN"/>
    <property type="match status" value="1"/>
</dbReference>
<proteinExistence type="predicted"/>
<sequence length="416" mass="44182">METLRRSLTWVQGTALTIGAVLGCGILILPSVTANTAGPASLLAWVLMSLLSFPLVGTLARLVKIAPSAGGITAYVQLAFHSKAAAVLGWIMMGSVPIGVPIIALAGAHYVGSVTGAGNGQITLIAAGMLGLSIILNIKGLRLSAKISTLVIVMIVLLLILAAAVSLPHVKATAFQPFLPHGWFAAGSASVVIFFSFVGWEMITPLAEEFKRPERDIPVSLFLAAVCVALLYIMISFVTIGTHAYGGNGNIASLNMLMSKGIGKSGVYVTAWLALFITFSTIHANIAGFSRMVYALAREGHFPRYFEKVSSKSHTPVRVLIGLGIVFGLVLAVNGALQIDPAFLLKGPSAAFIASYLFTLAAALKILHWRDIGWWLALTAFVSCLGIYCFCGWAFFYPVVLGIAGMMYKKYGRENK</sequence>
<keyword evidence="8" id="KW-1185">Reference proteome</keyword>
<feature type="transmembrane region" description="Helical" evidence="6">
    <location>
        <begin position="349"/>
        <end position="367"/>
    </location>
</feature>
<accession>A0ABM5LTE5</accession>
<feature type="transmembrane region" description="Helical" evidence="6">
    <location>
        <begin position="42"/>
        <end position="63"/>
    </location>
</feature>
<evidence type="ECO:0000256" key="4">
    <source>
        <dbReference type="ARBA" id="ARBA00022989"/>
    </source>
</evidence>
<keyword evidence="4 6" id="KW-1133">Transmembrane helix</keyword>
<feature type="transmembrane region" description="Helical" evidence="6">
    <location>
        <begin position="84"/>
        <end position="108"/>
    </location>
</feature>
<dbReference type="InterPro" id="IPR050367">
    <property type="entry name" value="APC_superfamily"/>
</dbReference>
<dbReference type="RefSeq" id="WP_003328460.1">
    <property type="nucleotide sequence ID" value="NC_014639.1"/>
</dbReference>
<feature type="transmembrane region" description="Helical" evidence="6">
    <location>
        <begin position="120"/>
        <end position="138"/>
    </location>
</feature>
<evidence type="ECO:0000256" key="2">
    <source>
        <dbReference type="ARBA" id="ARBA00022475"/>
    </source>
</evidence>
<keyword evidence="3 6" id="KW-0812">Transmembrane</keyword>
<feature type="transmembrane region" description="Helical" evidence="6">
    <location>
        <begin position="317"/>
        <end position="337"/>
    </location>
</feature>
<dbReference type="Pfam" id="PF13520">
    <property type="entry name" value="AA_permease_2"/>
    <property type="match status" value="1"/>
</dbReference>
<evidence type="ECO:0000313" key="8">
    <source>
        <dbReference type="Proteomes" id="UP000006867"/>
    </source>
</evidence>
<feature type="transmembrane region" description="Helical" evidence="6">
    <location>
        <begin position="266"/>
        <end position="296"/>
    </location>
</feature>
<dbReference type="Gene3D" id="1.20.1740.10">
    <property type="entry name" value="Amino acid/polyamine transporter I"/>
    <property type="match status" value="1"/>
</dbReference>
<feature type="transmembrane region" description="Helical" evidence="6">
    <location>
        <begin position="374"/>
        <end position="396"/>
    </location>
</feature>
<keyword evidence="5 6" id="KW-0472">Membrane</keyword>
<reference evidence="7 8" key="1">
    <citation type="journal article" date="2011" name="Front. Microbiol.">
        <title>Genomic signatures of strain selection and enhancement in Bacillus atrophaeus var. globigii, a historical biowarfare simulant.</title>
        <authorList>
            <person name="Gibbons H.S."/>
            <person name="Broomall S.M."/>
            <person name="McNew L.A."/>
            <person name="Daligault H."/>
            <person name="Chapman C."/>
            <person name="Bruce D."/>
            <person name="Karavis M."/>
            <person name="Krepps M."/>
            <person name="McGregor P.A."/>
            <person name="Hong C."/>
            <person name="Park K.H."/>
            <person name="Akmal A."/>
            <person name="Feldman A."/>
            <person name="Lin J.S."/>
            <person name="Chang W.E."/>
            <person name="Higgs B.W."/>
            <person name="Demirev P."/>
            <person name="Lindquist J."/>
            <person name="Liem A."/>
            <person name="Fochler E."/>
            <person name="Read T.D."/>
            <person name="Tapia R."/>
            <person name="Johnson S."/>
            <person name="Bishop-Lilly K.A."/>
            <person name="Detter C."/>
            <person name="Han C."/>
            <person name="Sozhamannan S."/>
            <person name="Rosenzweig C.N."/>
            <person name="Skowronski E.W."/>
        </authorList>
    </citation>
    <scope>NUCLEOTIDE SEQUENCE [LARGE SCALE GENOMIC DNA]</scope>
    <source>
        <strain evidence="7 8">1942</strain>
    </source>
</reference>
<organism evidence="7 8">
    <name type="scientific">Bacillus atrophaeus (strain 1942)</name>
    <dbReference type="NCBI Taxonomy" id="720555"/>
    <lineage>
        <taxon>Bacteria</taxon>
        <taxon>Bacillati</taxon>
        <taxon>Bacillota</taxon>
        <taxon>Bacilli</taxon>
        <taxon>Bacillales</taxon>
        <taxon>Bacillaceae</taxon>
        <taxon>Bacillus</taxon>
    </lineage>
</organism>
<evidence type="ECO:0000256" key="1">
    <source>
        <dbReference type="ARBA" id="ARBA00004651"/>
    </source>
</evidence>
<feature type="transmembrane region" description="Helical" evidence="6">
    <location>
        <begin position="7"/>
        <end position="30"/>
    </location>
</feature>
<feature type="transmembrane region" description="Helical" evidence="6">
    <location>
        <begin position="182"/>
        <end position="200"/>
    </location>
</feature>
<dbReference type="EMBL" id="CP002207">
    <property type="protein sequence ID" value="ADP31120.1"/>
    <property type="molecule type" value="Genomic_DNA"/>
</dbReference>
<dbReference type="Proteomes" id="UP000006867">
    <property type="component" value="Chromosome"/>
</dbReference>
<dbReference type="PANTHER" id="PTHR42770">
    <property type="entry name" value="AMINO ACID TRANSPORTER-RELATED"/>
    <property type="match status" value="1"/>
</dbReference>
<feature type="transmembrane region" description="Helical" evidence="6">
    <location>
        <begin position="150"/>
        <end position="170"/>
    </location>
</feature>
<feature type="transmembrane region" description="Helical" evidence="6">
    <location>
        <begin position="221"/>
        <end position="246"/>
    </location>
</feature>
<dbReference type="InterPro" id="IPR002293">
    <property type="entry name" value="AA/rel_permease1"/>
</dbReference>
<dbReference type="PIRSF" id="PIRSF006060">
    <property type="entry name" value="AA_transporter"/>
    <property type="match status" value="1"/>
</dbReference>
<evidence type="ECO:0000256" key="3">
    <source>
        <dbReference type="ARBA" id="ARBA00022692"/>
    </source>
</evidence>
<evidence type="ECO:0000256" key="5">
    <source>
        <dbReference type="ARBA" id="ARBA00023136"/>
    </source>
</evidence>
<evidence type="ECO:0000313" key="7">
    <source>
        <dbReference type="EMBL" id="ADP31120.1"/>
    </source>
</evidence>
<gene>
    <name evidence="7" type="ordered locus">BATR1942_00800</name>
</gene>
<keyword evidence="2" id="KW-1003">Cell membrane</keyword>